<evidence type="ECO:0000313" key="4">
    <source>
        <dbReference type="Proteomes" id="UP001341840"/>
    </source>
</evidence>
<dbReference type="Proteomes" id="UP001341840">
    <property type="component" value="Unassembled WGS sequence"/>
</dbReference>
<dbReference type="Pfam" id="PF25015">
    <property type="entry name" value="RBD_AKAP-17A"/>
    <property type="match status" value="1"/>
</dbReference>
<dbReference type="PANTHER" id="PTHR12484">
    <property type="entry name" value="B-LYMPHOCYTE ANTIGEN-RELATED"/>
    <property type="match status" value="1"/>
</dbReference>
<comment type="caution">
    <text evidence="3">The sequence shown here is derived from an EMBL/GenBank/DDBJ whole genome shotgun (WGS) entry which is preliminary data.</text>
</comment>
<keyword evidence="4" id="KW-1185">Reference proteome</keyword>
<dbReference type="InterPro" id="IPR056852">
    <property type="entry name" value="AK17A/B"/>
</dbReference>
<evidence type="ECO:0000313" key="3">
    <source>
        <dbReference type="EMBL" id="MED6138246.1"/>
    </source>
</evidence>
<proteinExistence type="predicted"/>
<feature type="region of interest" description="Disordered" evidence="1">
    <location>
        <begin position="43"/>
        <end position="64"/>
    </location>
</feature>
<dbReference type="PANTHER" id="PTHR12484:SF4">
    <property type="entry name" value="A-KINASE ANCHOR PROTEIN 17A"/>
    <property type="match status" value="1"/>
</dbReference>
<reference evidence="3 4" key="1">
    <citation type="journal article" date="2023" name="Plants (Basel)">
        <title>Bridging the Gap: Combining Genomics and Transcriptomics Approaches to Understand Stylosanthes scabra, an Orphan Legume from the Brazilian Caatinga.</title>
        <authorList>
            <person name="Ferreira-Neto J.R.C."/>
            <person name="da Silva M.D."/>
            <person name="Binneck E."/>
            <person name="de Melo N.F."/>
            <person name="da Silva R.H."/>
            <person name="de Melo A.L.T.M."/>
            <person name="Pandolfi V."/>
            <person name="Bustamante F.O."/>
            <person name="Brasileiro-Vidal A.C."/>
            <person name="Benko-Iseppon A.M."/>
        </authorList>
    </citation>
    <scope>NUCLEOTIDE SEQUENCE [LARGE SCALE GENOMIC DNA]</scope>
    <source>
        <tissue evidence="3">Leaves</tissue>
    </source>
</reference>
<protein>
    <recommendedName>
        <fullName evidence="5">A-kinase anchor protein 17A</fullName>
    </recommendedName>
</protein>
<keyword evidence="2" id="KW-1133">Transmembrane helix</keyword>
<organism evidence="3 4">
    <name type="scientific">Stylosanthes scabra</name>
    <dbReference type="NCBI Taxonomy" id="79078"/>
    <lineage>
        <taxon>Eukaryota</taxon>
        <taxon>Viridiplantae</taxon>
        <taxon>Streptophyta</taxon>
        <taxon>Embryophyta</taxon>
        <taxon>Tracheophyta</taxon>
        <taxon>Spermatophyta</taxon>
        <taxon>Magnoliopsida</taxon>
        <taxon>eudicotyledons</taxon>
        <taxon>Gunneridae</taxon>
        <taxon>Pentapetalae</taxon>
        <taxon>rosids</taxon>
        <taxon>fabids</taxon>
        <taxon>Fabales</taxon>
        <taxon>Fabaceae</taxon>
        <taxon>Papilionoideae</taxon>
        <taxon>50 kb inversion clade</taxon>
        <taxon>dalbergioids sensu lato</taxon>
        <taxon>Dalbergieae</taxon>
        <taxon>Pterocarpus clade</taxon>
        <taxon>Stylosanthes</taxon>
    </lineage>
</organism>
<dbReference type="EMBL" id="JASCZI010061273">
    <property type="protein sequence ID" value="MED6138246.1"/>
    <property type="molecule type" value="Genomic_DNA"/>
</dbReference>
<evidence type="ECO:0000256" key="2">
    <source>
        <dbReference type="SAM" id="Phobius"/>
    </source>
</evidence>
<evidence type="ECO:0008006" key="5">
    <source>
        <dbReference type="Google" id="ProtNLM"/>
    </source>
</evidence>
<sequence length="384" mass="44483">MSVTVPASRNPFFFFFFFSLVSESISLFVLTAKCCENLFSSTMSNSHDQQPQRSKPFRPTKPLEIDNSSGLTLVPRVKLTLTIFPLAATVTSVDEWKMKRALIDYLHSTHSLTIPEDDLDVKRVRDLKKRKREEPVASGTLRIWDLGFIDREDEEEEGVVEKRVWEWRKSLVEKMNGIELNLEGVKFKLDVAVPVSDDFEGIKKDWEEFFAFDARGYYRGKREPDTIILRGVPSRWFAEPRVSSKPSMLVTHTIFSTFGKIRNLNVAEDDDPGKDANEESGDLVSGLYCKIVVQFEKYRDFHDALRVLCGRSLQKQGSRLKADYEVSWDRDGFFRNTRNQTQEKTNRVSTPAADHYKSEAPRRHAPYARHSPENVRPRRFRRTT</sequence>
<keyword evidence="2" id="KW-0472">Membrane</keyword>
<feature type="compositionally biased region" description="Polar residues" evidence="1">
    <location>
        <begin position="337"/>
        <end position="349"/>
    </location>
</feature>
<feature type="region of interest" description="Disordered" evidence="1">
    <location>
        <begin position="337"/>
        <end position="384"/>
    </location>
</feature>
<feature type="compositionally biased region" description="Polar residues" evidence="1">
    <location>
        <begin position="43"/>
        <end position="53"/>
    </location>
</feature>
<feature type="transmembrane region" description="Helical" evidence="2">
    <location>
        <begin position="12"/>
        <end position="32"/>
    </location>
</feature>
<accession>A0ABU6SP73</accession>
<gene>
    <name evidence="3" type="ORF">PIB30_072443</name>
</gene>
<name>A0ABU6SP73_9FABA</name>
<evidence type="ECO:0000256" key="1">
    <source>
        <dbReference type="SAM" id="MobiDB-lite"/>
    </source>
</evidence>
<keyword evidence="2" id="KW-0812">Transmembrane</keyword>